<dbReference type="AlphaFoldDB" id="A0AAU8USZ6"/>
<dbReference type="PROSITE" id="PS51257">
    <property type="entry name" value="PROKAR_LIPOPROTEIN"/>
    <property type="match status" value="1"/>
</dbReference>
<dbReference type="SUPFAM" id="SSF48452">
    <property type="entry name" value="TPR-like"/>
    <property type="match status" value="1"/>
</dbReference>
<sequence>MKKTFINIFIAGSIIFSASACQDALDIVQDGTLTNEATFQTVDDLKQFLLGDVYSGLDISGPIGFTSQFTDEVGQGPSNSALSQDTHQFYLDITNGFASSIWSNNYYVINRVNRLLKASELVNPTSADAIKTKSQILAEARAIRAFAYLQLETYYSPDMKDDNAAGVIILDHVPTNNEKIPRSKNADVFAVIDADIAFAEANLNPANTYFFINKNFINAFKARYYLYRGKYAEAKTYAQKVVNESGLTLTASTPIPTGTVGSATWWAGLNAYASTNPYIKMWNDSSPGEVIFALSRPVSGAWANIASLYTTNNTTATGSVTYDMGRKLFNLINTNQNDIRRWAFIDPTSKFDPNYATNPDYKASDVIVIDKYPGKSTGTQPLRNDQKVFRLSEMYFILAESAINEKQFSTAAGYIQKVRQARQISGTVPIPNYASEMEAWADVLQERRIELAFEGHRYIDIKRIGKLANKSIDRDPTDDFDKNAKLTIPNDDTRFTLPIPQSETQGNPTIQQNPGYRNN</sequence>
<evidence type="ECO:0000256" key="3">
    <source>
        <dbReference type="ARBA" id="ARBA00022729"/>
    </source>
</evidence>
<evidence type="ECO:0000256" key="4">
    <source>
        <dbReference type="ARBA" id="ARBA00023136"/>
    </source>
</evidence>
<feature type="compositionally biased region" description="Polar residues" evidence="6">
    <location>
        <begin position="499"/>
        <end position="519"/>
    </location>
</feature>
<keyword evidence="5" id="KW-0998">Cell outer membrane</keyword>
<dbReference type="RefSeq" id="WP_034846977.1">
    <property type="nucleotide sequence ID" value="NZ_CP016374.1"/>
</dbReference>
<protein>
    <submittedName>
        <fullName evidence="9">SusD/RagB family protein</fullName>
    </submittedName>
</protein>
<evidence type="ECO:0000256" key="6">
    <source>
        <dbReference type="SAM" id="MobiDB-lite"/>
    </source>
</evidence>
<proteinExistence type="inferred from homology"/>
<name>A0AAU8USZ6_9FLAO</name>
<evidence type="ECO:0000256" key="5">
    <source>
        <dbReference type="ARBA" id="ARBA00023237"/>
    </source>
</evidence>
<dbReference type="GO" id="GO:0009279">
    <property type="term" value="C:cell outer membrane"/>
    <property type="evidence" value="ECO:0007669"/>
    <property type="project" value="UniProtKB-SubCell"/>
</dbReference>
<evidence type="ECO:0000256" key="2">
    <source>
        <dbReference type="ARBA" id="ARBA00006275"/>
    </source>
</evidence>
<dbReference type="InterPro" id="IPR011990">
    <property type="entry name" value="TPR-like_helical_dom_sf"/>
</dbReference>
<gene>
    <name evidence="9" type="ORF">BBD32_06275</name>
</gene>
<comment type="similarity">
    <text evidence="2">Belongs to the SusD family.</text>
</comment>
<feature type="chain" id="PRO_5043560601" evidence="7">
    <location>
        <begin position="21"/>
        <end position="519"/>
    </location>
</feature>
<evidence type="ECO:0000256" key="1">
    <source>
        <dbReference type="ARBA" id="ARBA00004442"/>
    </source>
</evidence>
<dbReference type="EMBL" id="CP016374">
    <property type="protein sequence ID" value="AQX01089.1"/>
    <property type="molecule type" value="Genomic_DNA"/>
</dbReference>
<evidence type="ECO:0000256" key="7">
    <source>
        <dbReference type="SAM" id="SignalP"/>
    </source>
</evidence>
<keyword evidence="3 7" id="KW-0732">Signal</keyword>
<feature type="compositionally biased region" description="Basic and acidic residues" evidence="6">
    <location>
        <begin position="472"/>
        <end position="484"/>
    </location>
</feature>
<evidence type="ECO:0000313" key="9">
    <source>
        <dbReference type="EMBL" id="AQX01089.1"/>
    </source>
</evidence>
<evidence type="ECO:0000259" key="8">
    <source>
        <dbReference type="Pfam" id="PF07980"/>
    </source>
</evidence>
<dbReference type="InterPro" id="IPR012944">
    <property type="entry name" value="SusD_RagB_dom"/>
</dbReference>
<keyword evidence="4" id="KW-0472">Membrane</keyword>
<feature type="region of interest" description="Disordered" evidence="6">
    <location>
        <begin position="472"/>
        <end position="519"/>
    </location>
</feature>
<reference evidence="9 10" key="1">
    <citation type="submission" date="2016-07" db="EMBL/GenBank/DDBJ databases">
        <title>Revisiting the taxonomy of the Elizabethkingia Genus using Whole-Genome Sequencing, Optical Mapping, and MALDI-TOF, along with proposal of three novel Elizabethkingia species: Elizabethkingia bruuniana sp. nov., Elizabethkingia ursingii sp. nov., and Elizabethkingia occulta sp. nov.</title>
        <authorList>
            <person name="Nicholson A.C."/>
        </authorList>
    </citation>
    <scope>NUCLEOTIDE SEQUENCE [LARGE SCALE GENOMIC DNA]</scope>
    <source>
        <strain evidence="9 10">F3201</strain>
    </source>
</reference>
<dbReference type="Pfam" id="PF07980">
    <property type="entry name" value="SusD_RagB"/>
    <property type="match status" value="1"/>
</dbReference>
<dbReference type="Gene3D" id="1.25.40.390">
    <property type="match status" value="1"/>
</dbReference>
<evidence type="ECO:0000313" key="10">
    <source>
        <dbReference type="Proteomes" id="UP000190848"/>
    </source>
</evidence>
<comment type="subcellular location">
    <subcellularLocation>
        <location evidence="1">Cell outer membrane</location>
    </subcellularLocation>
</comment>
<feature type="signal peptide" evidence="7">
    <location>
        <begin position="1"/>
        <end position="20"/>
    </location>
</feature>
<feature type="domain" description="RagB/SusD" evidence="8">
    <location>
        <begin position="362"/>
        <end position="516"/>
    </location>
</feature>
<accession>A0AAU8USZ6</accession>
<organism evidence="9 10">
    <name type="scientific">Elizabethkingia anophelis</name>
    <dbReference type="NCBI Taxonomy" id="1117645"/>
    <lineage>
        <taxon>Bacteria</taxon>
        <taxon>Pseudomonadati</taxon>
        <taxon>Bacteroidota</taxon>
        <taxon>Flavobacteriia</taxon>
        <taxon>Flavobacteriales</taxon>
        <taxon>Weeksellaceae</taxon>
        <taxon>Elizabethkingia</taxon>
    </lineage>
</organism>
<dbReference type="Proteomes" id="UP000190848">
    <property type="component" value="Chromosome"/>
</dbReference>